<feature type="domain" description="Thioredoxin" evidence="4">
    <location>
        <begin position="45"/>
        <end position="187"/>
    </location>
</feature>
<dbReference type="InterPro" id="IPR036249">
    <property type="entry name" value="Thioredoxin-like_sf"/>
</dbReference>
<dbReference type="RefSeq" id="WP_052575342.1">
    <property type="nucleotide sequence ID" value="NZ_AVCK01000027.1"/>
</dbReference>
<evidence type="ECO:0000256" key="1">
    <source>
        <dbReference type="ARBA" id="ARBA00004196"/>
    </source>
</evidence>
<name>A0A091B3X7_9GAMM</name>
<dbReference type="eggNOG" id="COG0526">
    <property type="taxonomic scope" value="Bacteria"/>
</dbReference>
<dbReference type="GO" id="GO:0017004">
    <property type="term" value="P:cytochrome complex assembly"/>
    <property type="evidence" value="ECO:0007669"/>
    <property type="project" value="UniProtKB-KW"/>
</dbReference>
<dbReference type="PROSITE" id="PS00194">
    <property type="entry name" value="THIOREDOXIN_1"/>
    <property type="match status" value="1"/>
</dbReference>
<dbReference type="SUPFAM" id="SSF52833">
    <property type="entry name" value="Thioredoxin-like"/>
    <property type="match status" value="1"/>
</dbReference>
<gene>
    <name evidence="5" type="ORF">N787_12690</name>
</gene>
<evidence type="ECO:0000313" key="5">
    <source>
        <dbReference type="EMBL" id="KFN45544.1"/>
    </source>
</evidence>
<protein>
    <recommendedName>
        <fullName evidence="4">Thioredoxin domain-containing protein</fullName>
    </recommendedName>
</protein>
<dbReference type="Gene3D" id="3.40.30.10">
    <property type="entry name" value="Glutaredoxin"/>
    <property type="match status" value="1"/>
</dbReference>
<dbReference type="GO" id="GO:0015036">
    <property type="term" value="F:disulfide oxidoreductase activity"/>
    <property type="evidence" value="ECO:0007669"/>
    <property type="project" value="UniProtKB-ARBA"/>
</dbReference>
<dbReference type="PROSITE" id="PS51352">
    <property type="entry name" value="THIOREDOXIN_2"/>
    <property type="match status" value="1"/>
</dbReference>
<dbReference type="CDD" id="cd02966">
    <property type="entry name" value="TlpA_like_family"/>
    <property type="match status" value="1"/>
</dbReference>
<dbReference type="AlphaFoldDB" id="A0A091B3X7"/>
<proteinExistence type="predicted"/>
<evidence type="ECO:0000256" key="2">
    <source>
        <dbReference type="ARBA" id="ARBA00022748"/>
    </source>
</evidence>
<dbReference type="InterPro" id="IPR050553">
    <property type="entry name" value="Thioredoxin_ResA/DsbE_sf"/>
</dbReference>
<evidence type="ECO:0000313" key="6">
    <source>
        <dbReference type="Proteomes" id="UP000029393"/>
    </source>
</evidence>
<dbReference type="OrthoDB" id="9796554at2"/>
<reference evidence="5 6" key="1">
    <citation type="submission" date="2013-09" db="EMBL/GenBank/DDBJ databases">
        <title>Genome sequencing of Arenimonas metalli.</title>
        <authorList>
            <person name="Chen F."/>
            <person name="Wang G."/>
        </authorList>
    </citation>
    <scope>NUCLEOTIDE SEQUENCE [LARGE SCALE GENOMIC DNA]</scope>
    <source>
        <strain evidence="5 6">CF5-1</strain>
    </source>
</reference>
<dbReference type="InterPro" id="IPR013740">
    <property type="entry name" value="Redoxin"/>
</dbReference>
<dbReference type="InterPro" id="IPR017937">
    <property type="entry name" value="Thioredoxin_CS"/>
</dbReference>
<keyword evidence="3" id="KW-0676">Redox-active center</keyword>
<organism evidence="5 6">
    <name type="scientific">Arenimonas metalli CF5-1</name>
    <dbReference type="NCBI Taxonomy" id="1384056"/>
    <lineage>
        <taxon>Bacteria</taxon>
        <taxon>Pseudomonadati</taxon>
        <taxon>Pseudomonadota</taxon>
        <taxon>Gammaproteobacteria</taxon>
        <taxon>Lysobacterales</taxon>
        <taxon>Lysobacteraceae</taxon>
        <taxon>Arenimonas</taxon>
    </lineage>
</organism>
<dbReference type="EMBL" id="AVCK01000027">
    <property type="protein sequence ID" value="KFN45544.1"/>
    <property type="molecule type" value="Genomic_DNA"/>
</dbReference>
<accession>A0A091B3X7</accession>
<evidence type="ECO:0000259" key="4">
    <source>
        <dbReference type="PROSITE" id="PS51352"/>
    </source>
</evidence>
<dbReference type="PATRIC" id="fig|1384056.3.peg.1866"/>
<sequence length="187" mass="20093">MKRDAILTWSAIAVLGLVSAGLGWWLGQRVMLPPEQPPPAGLVVVEPGQALPPMALPYLAAGGERRLDGPGRPRLINYWASWCGPCRKEMPILDAFAAEQGGNGIQVIGVALDTADEARAFLREVPVAFETLLETPGPGDSSVALGNRRNILPFTALVDGEGRLVKTRYGEFPSLEALNEWVRSPAE</sequence>
<dbReference type="STRING" id="1384056.N787_12690"/>
<comment type="subcellular location">
    <subcellularLocation>
        <location evidence="1">Cell envelope</location>
    </subcellularLocation>
</comment>
<dbReference type="GO" id="GO:0030313">
    <property type="term" value="C:cell envelope"/>
    <property type="evidence" value="ECO:0007669"/>
    <property type="project" value="UniProtKB-SubCell"/>
</dbReference>
<dbReference type="PANTHER" id="PTHR42852:SF13">
    <property type="entry name" value="PROTEIN DIPZ"/>
    <property type="match status" value="1"/>
</dbReference>
<dbReference type="Proteomes" id="UP000029393">
    <property type="component" value="Unassembled WGS sequence"/>
</dbReference>
<dbReference type="PANTHER" id="PTHR42852">
    <property type="entry name" value="THIOL:DISULFIDE INTERCHANGE PROTEIN DSBE"/>
    <property type="match status" value="1"/>
</dbReference>
<comment type="caution">
    <text evidence="5">The sequence shown here is derived from an EMBL/GenBank/DDBJ whole genome shotgun (WGS) entry which is preliminary data.</text>
</comment>
<keyword evidence="2" id="KW-0201">Cytochrome c-type biogenesis</keyword>
<dbReference type="InterPro" id="IPR013766">
    <property type="entry name" value="Thioredoxin_domain"/>
</dbReference>
<evidence type="ECO:0000256" key="3">
    <source>
        <dbReference type="ARBA" id="ARBA00023284"/>
    </source>
</evidence>
<dbReference type="Pfam" id="PF08534">
    <property type="entry name" value="Redoxin"/>
    <property type="match status" value="1"/>
</dbReference>
<keyword evidence="6" id="KW-1185">Reference proteome</keyword>